<name>A0ABN1BF72_9BURK</name>
<evidence type="ECO:0008006" key="4">
    <source>
        <dbReference type="Google" id="ProtNLM"/>
    </source>
</evidence>
<organism evidence="2 3">
    <name type="scientific">Pigmentiphaga daeguensis</name>
    <dbReference type="NCBI Taxonomy" id="414049"/>
    <lineage>
        <taxon>Bacteria</taxon>
        <taxon>Pseudomonadati</taxon>
        <taxon>Pseudomonadota</taxon>
        <taxon>Betaproteobacteria</taxon>
        <taxon>Burkholderiales</taxon>
        <taxon>Alcaligenaceae</taxon>
        <taxon>Pigmentiphaga</taxon>
    </lineage>
</organism>
<reference evidence="2 3" key="1">
    <citation type="journal article" date="2019" name="Int. J. Syst. Evol. Microbiol.">
        <title>The Global Catalogue of Microorganisms (GCM) 10K type strain sequencing project: providing services to taxonomists for standard genome sequencing and annotation.</title>
        <authorList>
            <consortium name="The Broad Institute Genomics Platform"/>
            <consortium name="The Broad Institute Genome Sequencing Center for Infectious Disease"/>
            <person name="Wu L."/>
            <person name="Ma J."/>
        </authorList>
    </citation>
    <scope>NUCLEOTIDE SEQUENCE [LARGE SCALE GENOMIC DNA]</scope>
    <source>
        <strain evidence="2 3">JCM 14330</strain>
    </source>
</reference>
<dbReference type="EMBL" id="BAAAEN010000003">
    <property type="protein sequence ID" value="GAA0496483.1"/>
    <property type="molecule type" value="Genomic_DNA"/>
</dbReference>
<sequence>MFIPGAPAPSGGVKQANLMPRRISTRVFLLPPRGAAPEDGMKSLQKGLTLMQMLVLIGAVGVVIAVAVSYLR</sequence>
<evidence type="ECO:0000313" key="2">
    <source>
        <dbReference type="EMBL" id="GAA0496483.1"/>
    </source>
</evidence>
<evidence type="ECO:0000256" key="1">
    <source>
        <dbReference type="SAM" id="Phobius"/>
    </source>
</evidence>
<feature type="transmembrane region" description="Helical" evidence="1">
    <location>
        <begin position="50"/>
        <end position="71"/>
    </location>
</feature>
<keyword evidence="3" id="KW-1185">Reference proteome</keyword>
<keyword evidence="1" id="KW-0472">Membrane</keyword>
<protein>
    <recommendedName>
        <fullName evidence="4">Prepilin-type N-terminal cleavage/methylation domain-containing protein</fullName>
    </recommendedName>
</protein>
<accession>A0ABN1BF72</accession>
<dbReference type="Proteomes" id="UP001501706">
    <property type="component" value="Unassembled WGS sequence"/>
</dbReference>
<comment type="caution">
    <text evidence="2">The sequence shown here is derived from an EMBL/GenBank/DDBJ whole genome shotgun (WGS) entry which is preliminary data.</text>
</comment>
<keyword evidence="1" id="KW-0812">Transmembrane</keyword>
<keyword evidence="1" id="KW-1133">Transmembrane helix</keyword>
<gene>
    <name evidence="2" type="ORF">GCM10009097_10690</name>
</gene>
<evidence type="ECO:0000313" key="3">
    <source>
        <dbReference type="Proteomes" id="UP001501706"/>
    </source>
</evidence>
<proteinExistence type="predicted"/>